<sequence>MAFSDSSFDELLFEGKSSVKKVILNRPEKMNSMTFEMVSQMLKKFKVYENDSTVKFVILKGNGRGFCSGGDIRLLYKYTTAGHWSFAARFYKNILTLNYLLATYQKPLVAIINGIVMGGGAGMSMYAKFKIVSENTVFAMPEAGIGHFPDTGATHFLSRLPGYFGEYLGLTGSMISGAEMVACGLATHFVLSKDLHLLENALEELSSSDTTAISHLIRKFVPEKLEKQDNFYNRLQIINECFSRETVEDMLLAFEKQKEIYGEEKWIVEAINSMKSACPNSLKICLRSIRDGRSKSYEECLVDEYTIYCHILRRTVNGDFFEGLRAKVIDKDNKPKWQHPKLEQVTDEIVDRYFSKVDEDDWEFLQLPPRPKVFDFVTPKL</sequence>
<evidence type="ECO:0000313" key="2">
    <source>
        <dbReference type="Proteomes" id="UP001164539"/>
    </source>
</evidence>
<keyword evidence="1" id="KW-0378">Hydrolase</keyword>
<evidence type="ECO:0000313" key="1">
    <source>
        <dbReference type="EMBL" id="KAJ4707667.1"/>
    </source>
</evidence>
<protein>
    <submittedName>
        <fullName evidence="1">3-hydroxyisobutyryl-CoA hydrolase 1</fullName>
    </submittedName>
</protein>
<name>A0ACC1X9J2_MELAZ</name>
<dbReference type="EMBL" id="CM051403">
    <property type="protein sequence ID" value="KAJ4707667.1"/>
    <property type="molecule type" value="Genomic_DNA"/>
</dbReference>
<proteinExistence type="predicted"/>
<dbReference type="Proteomes" id="UP001164539">
    <property type="component" value="Chromosome 10"/>
</dbReference>
<reference evidence="1 2" key="1">
    <citation type="journal article" date="2023" name="Science">
        <title>Complex scaffold remodeling in plant triterpene biosynthesis.</title>
        <authorList>
            <person name="De La Pena R."/>
            <person name="Hodgson H."/>
            <person name="Liu J.C."/>
            <person name="Stephenson M.J."/>
            <person name="Martin A.C."/>
            <person name="Owen C."/>
            <person name="Harkess A."/>
            <person name="Leebens-Mack J."/>
            <person name="Jimenez L.E."/>
            <person name="Osbourn A."/>
            <person name="Sattely E.S."/>
        </authorList>
    </citation>
    <scope>NUCLEOTIDE SEQUENCE [LARGE SCALE GENOMIC DNA]</scope>
    <source>
        <strain evidence="2">cv. JPN11</strain>
        <tissue evidence="1">Leaf</tissue>
    </source>
</reference>
<accession>A0ACC1X9J2</accession>
<gene>
    <name evidence="1" type="ORF">OWV82_017749</name>
</gene>
<keyword evidence="2" id="KW-1185">Reference proteome</keyword>
<comment type="caution">
    <text evidence="1">The sequence shown here is derived from an EMBL/GenBank/DDBJ whole genome shotgun (WGS) entry which is preliminary data.</text>
</comment>
<organism evidence="1 2">
    <name type="scientific">Melia azedarach</name>
    <name type="common">Chinaberry tree</name>
    <dbReference type="NCBI Taxonomy" id="155640"/>
    <lineage>
        <taxon>Eukaryota</taxon>
        <taxon>Viridiplantae</taxon>
        <taxon>Streptophyta</taxon>
        <taxon>Embryophyta</taxon>
        <taxon>Tracheophyta</taxon>
        <taxon>Spermatophyta</taxon>
        <taxon>Magnoliopsida</taxon>
        <taxon>eudicotyledons</taxon>
        <taxon>Gunneridae</taxon>
        <taxon>Pentapetalae</taxon>
        <taxon>rosids</taxon>
        <taxon>malvids</taxon>
        <taxon>Sapindales</taxon>
        <taxon>Meliaceae</taxon>
        <taxon>Melia</taxon>
    </lineage>
</organism>